<protein>
    <recommendedName>
        <fullName evidence="4">Lipoprotein</fullName>
    </recommendedName>
</protein>
<dbReference type="AlphaFoldDB" id="A0A399RM75"/>
<evidence type="ECO:0000313" key="3">
    <source>
        <dbReference type="Proteomes" id="UP000266385"/>
    </source>
</evidence>
<gene>
    <name evidence="2" type="ORF">D1223_02710</name>
</gene>
<keyword evidence="1" id="KW-0732">Signal</keyword>
<dbReference type="EMBL" id="QWFX01000005">
    <property type="protein sequence ID" value="RIJ32776.1"/>
    <property type="molecule type" value="Genomic_DNA"/>
</dbReference>
<sequence>MKVNEIPKGAASGFRLFPVAPVAAAAVLASLSCPASADEPALPELEAGSSVFWSSSTGGSADTFRERVVLTGDDWVLYQSIFDTEEDEAMSPDSLFLLYGGIDYRSCFDTPLPTEAERDAIKALRPFSEGATVELASLEDDPVVRVGAATEYFLMGQTHPAHEVLIDYGDEDLNEKLVVLDDYPLTVVIDWDDSSQDRVMMVSGAKTTKITPPTASQLGACAAILDEY</sequence>
<organism evidence="2 3">
    <name type="scientific">Henriciella mobilis</name>
    <dbReference type="NCBI Taxonomy" id="2305467"/>
    <lineage>
        <taxon>Bacteria</taxon>
        <taxon>Pseudomonadati</taxon>
        <taxon>Pseudomonadota</taxon>
        <taxon>Alphaproteobacteria</taxon>
        <taxon>Hyphomonadales</taxon>
        <taxon>Hyphomonadaceae</taxon>
        <taxon>Henriciella</taxon>
    </lineage>
</organism>
<reference evidence="2 3" key="1">
    <citation type="submission" date="2018-08" db="EMBL/GenBank/DDBJ databases">
        <title>Henriciella mobilis sp. nov., isolated from seawater.</title>
        <authorList>
            <person name="Cheng H."/>
            <person name="Wu Y.-H."/>
            <person name="Xu X.-W."/>
            <person name="Guo L.-L."/>
        </authorList>
    </citation>
    <scope>NUCLEOTIDE SEQUENCE [LARGE SCALE GENOMIC DNA]</scope>
    <source>
        <strain evidence="2 3">JN25</strain>
    </source>
</reference>
<accession>A0A399RM75</accession>
<feature type="chain" id="PRO_5017200660" description="Lipoprotein" evidence="1">
    <location>
        <begin position="38"/>
        <end position="228"/>
    </location>
</feature>
<dbReference type="PROSITE" id="PS51257">
    <property type="entry name" value="PROKAR_LIPOPROTEIN"/>
    <property type="match status" value="1"/>
</dbReference>
<evidence type="ECO:0008006" key="4">
    <source>
        <dbReference type="Google" id="ProtNLM"/>
    </source>
</evidence>
<name>A0A399RM75_9PROT</name>
<proteinExistence type="predicted"/>
<keyword evidence="3" id="KW-1185">Reference proteome</keyword>
<feature type="signal peptide" evidence="1">
    <location>
        <begin position="1"/>
        <end position="37"/>
    </location>
</feature>
<dbReference type="Proteomes" id="UP000266385">
    <property type="component" value="Unassembled WGS sequence"/>
</dbReference>
<comment type="caution">
    <text evidence="2">The sequence shown here is derived from an EMBL/GenBank/DDBJ whole genome shotgun (WGS) entry which is preliminary data.</text>
</comment>
<evidence type="ECO:0000313" key="2">
    <source>
        <dbReference type="EMBL" id="RIJ32776.1"/>
    </source>
</evidence>
<evidence type="ECO:0000256" key="1">
    <source>
        <dbReference type="SAM" id="SignalP"/>
    </source>
</evidence>